<sequence length="329" mass="38242">MYGVLKFFEKYQHRRRNVQEQNNDFVDNEKKHTIERDRKRSCQKLQQQQSKRKSPFTKLFRNVLLKLSFTSNNHKNEYFPSEQEKRCGIAIRTGYQQQQQQQQNVSPNVYISGHDRDSQNLAHANISPESSKVDLSSLASNNHGEDQPSMVNGGIKSRSHQHPRYQRNNSSSRSLLQLENGGSLTRVVITEIEHHQFQRNKEIEESNRQQQQHLEQPENMRIANNKLNAAFDYLENETYSDPIYDVPSSRSLINLIDVTKVNLPIKQQRGQNNNNEIIAYYHTSTPNLFSIKSGVNIHSNGNDVHGDYHDDDDDEESIYDTPKSRSFVA</sequence>
<dbReference type="OrthoDB" id="6514152at2759"/>
<dbReference type="Proteomes" id="UP000515146">
    <property type="component" value="Unplaced"/>
</dbReference>
<feature type="compositionally biased region" description="Acidic residues" evidence="1">
    <location>
        <begin position="309"/>
        <end position="318"/>
    </location>
</feature>
<feature type="region of interest" description="Disordered" evidence="1">
    <location>
        <begin position="22"/>
        <end position="53"/>
    </location>
</feature>
<dbReference type="KEGG" id="dpte:113793132"/>
<feature type="compositionally biased region" description="Polar residues" evidence="1">
    <location>
        <begin position="128"/>
        <end position="142"/>
    </location>
</feature>
<proteinExistence type="predicted"/>
<name>A0A6P6Y0D2_DERPT</name>
<protein>
    <submittedName>
        <fullName evidence="3">Probable basic-leucine zipper transcription factor F</fullName>
    </submittedName>
</protein>
<accession>A0A6P6Y0D2</accession>
<feature type="region of interest" description="Disordered" evidence="1">
    <location>
        <begin position="94"/>
        <end position="115"/>
    </location>
</feature>
<feature type="region of interest" description="Disordered" evidence="1">
    <location>
        <begin position="128"/>
        <end position="177"/>
    </location>
</feature>
<dbReference type="AlphaFoldDB" id="A0A6P6Y0D2"/>
<dbReference type="RefSeq" id="XP_027198913.1">
    <property type="nucleotide sequence ID" value="XM_027343112.1"/>
</dbReference>
<feature type="region of interest" description="Disordered" evidence="1">
    <location>
        <begin position="302"/>
        <end position="329"/>
    </location>
</feature>
<feature type="compositionally biased region" description="Basic and acidic residues" evidence="1">
    <location>
        <begin position="27"/>
        <end position="40"/>
    </location>
</feature>
<keyword evidence="2" id="KW-1185">Reference proteome</keyword>
<gene>
    <name evidence="3" type="primary">LOC113793132</name>
</gene>
<organism evidence="2 3">
    <name type="scientific">Dermatophagoides pteronyssinus</name>
    <name type="common">European house dust mite</name>
    <dbReference type="NCBI Taxonomy" id="6956"/>
    <lineage>
        <taxon>Eukaryota</taxon>
        <taxon>Metazoa</taxon>
        <taxon>Ecdysozoa</taxon>
        <taxon>Arthropoda</taxon>
        <taxon>Chelicerata</taxon>
        <taxon>Arachnida</taxon>
        <taxon>Acari</taxon>
        <taxon>Acariformes</taxon>
        <taxon>Sarcoptiformes</taxon>
        <taxon>Astigmata</taxon>
        <taxon>Psoroptidia</taxon>
        <taxon>Analgoidea</taxon>
        <taxon>Pyroglyphidae</taxon>
        <taxon>Dermatophagoidinae</taxon>
        <taxon>Dermatophagoides</taxon>
    </lineage>
</organism>
<evidence type="ECO:0000256" key="1">
    <source>
        <dbReference type="SAM" id="MobiDB-lite"/>
    </source>
</evidence>
<evidence type="ECO:0000313" key="2">
    <source>
        <dbReference type="Proteomes" id="UP000515146"/>
    </source>
</evidence>
<reference evidence="3" key="1">
    <citation type="submission" date="2025-08" db="UniProtKB">
        <authorList>
            <consortium name="RefSeq"/>
        </authorList>
    </citation>
    <scope>IDENTIFICATION</scope>
    <source>
        <strain evidence="3">Airmid</strain>
    </source>
</reference>
<feature type="compositionally biased region" description="Low complexity" evidence="1">
    <location>
        <begin position="166"/>
        <end position="177"/>
    </location>
</feature>
<evidence type="ECO:0000313" key="3">
    <source>
        <dbReference type="RefSeq" id="XP_027198913.1"/>
    </source>
</evidence>
<dbReference type="InParanoid" id="A0A6P6Y0D2"/>